<dbReference type="Proteomes" id="UP000017127">
    <property type="component" value="Unassembled WGS sequence"/>
</dbReference>
<reference evidence="1 2" key="1">
    <citation type="journal article" date="2013" name="Front. Microbiol.">
        <title>Comparative genomic analyses of the cyanobacterium, Lyngbya aestuarii BL J, a powerful hydrogen producer.</title>
        <authorList>
            <person name="Kothari A."/>
            <person name="Vaughn M."/>
            <person name="Garcia-Pichel F."/>
        </authorList>
    </citation>
    <scope>NUCLEOTIDE SEQUENCE [LARGE SCALE GENOMIC DNA]</scope>
    <source>
        <strain evidence="1 2">BL J</strain>
    </source>
</reference>
<dbReference type="EMBL" id="AUZM01000012">
    <property type="protein sequence ID" value="ERT08251.1"/>
    <property type="molecule type" value="Genomic_DNA"/>
</dbReference>
<name>U7QPB9_9CYAN</name>
<gene>
    <name evidence="1" type="ORF">M595_1748</name>
</gene>
<evidence type="ECO:0000313" key="1">
    <source>
        <dbReference type="EMBL" id="ERT08251.1"/>
    </source>
</evidence>
<proteinExistence type="predicted"/>
<evidence type="ECO:0000313" key="2">
    <source>
        <dbReference type="Proteomes" id="UP000017127"/>
    </source>
</evidence>
<organism evidence="1 2">
    <name type="scientific">Lyngbya aestuarii BL J</name>
    <dbReference type="NCBI Taxonomy" id="1348334"/>
    <lineage>
        <taxon>Bacteria</taxon>
        <taxon>Bacillati</taxon>
        <taxon>Cyanobacteriota</taxon>
        <taxon>Cyanophyceae</taxon>
        <taxon>Oscillatoriophycideae</taxon>
        <taxon>Oscillatoriales</taxon>
        <taxon>Microcoleaceae</taxon>
        <taxon>Lyngbya</taxon>
    </lineage>
</organism>
<comment type="caution">
    <text evidence="1">The sequence shown here is derived from an EMBL/GenBank/DDBJ whole genome shotgun (WGS) entry which is preliminary data.</text>
</comment>
<protein>
    <submittedName>
        <fullName evidence="1">Uncharacterized protein</fullName>
    </submittedName>
</protein>
<sequence length="39" mass="4571">MIANYIFMHYKQPILSINIHPEQSNLTQFIAVNHSLKCL</sequence>
<dbReference type="AlphaFoldDB" id="U7QPB9"/>
<accession>U7QPB9</accession>
<keyword evidence="2" id="KW-1185">Reference proteome</keyword>